<dbReference type="AlphaFoldDB" id="A0AAD5Q887"/>
<comment type="caution">
    <text evidence="4">The sequence shown here is derived from an EMBL/GenBank/DDBJ whole genome shotgun (WGS) entry which is preliminary data.</text>
</comment>
<dbReference type="InterPro" id="IPR051837">
    <property type="entry name" value="SortingNexin/PXDomain-PKLike"/>
</dbReference>
<evidence type="ECO:0000256" key="2">
    <source>
        <dbReference type="ARBA" id="ARBA00022490"/>
    </source>
</evidence>
<dbReference type="GO" id="GO:0035091">
    <property type="term" value="F:phosphatidylinositol binding"/>
    <property type="evidence" value="ECO:0007669"/>
    <property type="project" value="InterPro"/>
</dbReference>
<reference evidence="4" key="1">
    <citation type="submission" date="2021-12" db="EMBL/GenBank/DDBJ databases">
        <title>Prjna785345.</title>
        <authorList>
            <person name="Rujirawat T."/>
            <person name="Krajaejun T."/>
        </authorList>
    </citation>
    <scope>NUCLEOTIDE SEQUENCE</scope>
    <source>
        <strain evidence="4">Pi057C3</strain>
    </source>
</reference>
<gene>
    <name evidence="4" type="ORF">P43SY_000409</name>
</gene>
<name>A0AAD5Q887_PYTIN</name>
<dbReference type="EMBL" id="JAKCXM010000319">
    <property type="protein sequence ID" value="KAJ0395903.1"/>
    <property type="molecule type" value="Genomic_DNA"/>
</dbReference>
<evidence type="ECO:0000313" key="5">
    <source>
        <dbReference type="Proteomes" id="UP001209570"/>
    </source>
</evidence>
<dbReference type="PROSITE" id="PS50195">
    <property type="entry name" value="PX"/>
    <property type="match status" value="1"/>
</dbReference>
<evidence type="ECO:0000259" key="3">
    <source>
        <dbReference type="PROSITE" id="PS50195"/>
    </source>
</evidence>
<dbReference type="GO" id="GO:0005737">
    <property type="term" value="C:cytoplasm"/>
    <property type="evidence" value="ECO:0007669"/>
    <property type="project" value="UniProtKB-SubCell"/>
</dbReference>
<proteinExistence type="predicted"/>
<protein>
    <recommendedName>
        <fullName evidence="3">PX domain-containing protein</fullName>
    </recommendedName>
</protein>
<comment type="subcellular location">
    <subcellularLocation>
        <location evidence="1">Cytoplasm</location>
    </subcellularLocation>
</comment>
<dbReference type="InterPro" id="IPR036871">
    <property type="entry name" value="PX_dom_sf"/>
</dbReference>
<organism evidence="4 5">
    <name type="scientific">Pythium insidiosum</name>
    <name type="common">Pythiosis disease agent</name>
    <dbReference type="NCBI Taxonomy" id="114742"/>
    <lineage>
        <taxon>Eukaryota</taxon>
        <taxon>Sar</taxon>
        <taxon>Stramenopiles</taxon>
        <taxon>Oomycota</taxon>
        <taxon>Peronosporomycetes</taxon>
        <taxon>Pythiales</taxon>
        <taxon>Pythiaceae</taxon>
        <taxon>Pythium</taxon>
    </lineage>
</organism>
<sequence length="128" mass="15171">MAFVYLPEKTWSTRYGPEYFTVAIVGVAVHDSGEFAQYKLLIQNGKRHWTLLRRFCEFDTMLSRVRSKYGKRLPPLTYCCRDLNPEYLARRKLELQEFLHDLLVIPKVAEENSVRDFLQLQSSKTFFV</sequence>
<dbReference type="InterPro" id="IPR001683">
    <property type="entry name" value="PX_dom"/>
</dbReference>
<evidence type="ECO:0000256" key="1">
    <source>
        <dbReference type="ARBA" id="ARBA00004496"/>
    </source>
</evidence>
<keyword evidence="2" id="KW-0963">Cytoplasm</keyword>
<dbReference type="Pfam" id="PF00787">
    <property type="entry name" value="PX"/>
    <property type="match status" value="1"/>
</dbReference>
<dbReference type="Proteomes" id="UP001209570">
    <property type="component" value="Unassembled WGS sequence"/>
</dbReference>
<dbReference type="PANTHER" id="PTHR22999">
    <property type="entry name" value="PX SERINE/THREONINE KINASE PXK"/>
    <property type="match status" value="1"/>
</dbReference>
<dbReference type="PANTHER" id="PTHR22999:SF23">
    <property type="entry name" value="SORTING NEXIN-16"/>
    <property type="match status" value="1"/>
</dbReference>
<accession>A0AAD5Q887</accession>
<dbReference type="SUPFAM" id="SSF64268">
    <property type="entry name" value="PX domain"/>
    <property type="match status" value="1"/>
</dbReference>
<feature type="domain" description="PX" evidence="3">
    <location>
        <begin position="1"/>
        <end position="125"/>
    </location>
</feature>
<evidence type="ECO:0000313" key="4">
    <source>
        <dbReference type="EMBL" id="KAJ0395903.1"/>
    </source>
</evidence>
<dbReference type="Gene3D" id="3.30.1520.10">
    <property type="entry name" value="Phox-like domain"/>
    <property type="match status" value="1"/>
</dbReference>
<keyword evidence="5" id="KW-1185">Reference proteome</keyword>